<evidence type="ECO:0000256" key="1">
    <source>
        <dbReference type="SAM" id="MobiDB-lite"/>
    </source>
</evidence>
<evidence type="ECO:0008006" key="5">
    <source>
        <dbReference type="Google" id="ProtNLM"/>
    </source>
</evidence>
<gene>
    <name evidence="3" type="ORF">D6D15_00678</name>
</gene>
<comment type="caution">
    <text evidence="3">The sequence shown here is derived from an EMBL/GenBank/DDBJ whole genome shotgun (WGS) entry which is preliminary data.</text>
</comment>
<reference evidence="3 4" key="1">
    <citation type="submission" date="2018-10" db="EMBL/GenBank/DDBJ databases">
        <title>Fifty Aureobasidium pullulans genomes reveal a recombining polyextremotolerant generalist.</title>
        <authorList>
            <person name="Gostincar C."/>
            <person name="Turk M."/>
            <person name="Zajc J."/>
            <person name="Gunde-Cimerman N."/>
        </authorList>
    </citation>
    <scope>NUCLEOTIDE SEQUENCE [LARGE SCALE GENOMIC DNA]</scope>
    <source>
        <strain evidence="3 4">EXF-10507</strain>
    </source>
</reference>
<proteinExistence type="predicted"/>
<name>A0A4S9BTX5_AURPU</name>
<evidence type="ECO:0000313" key="4">
    <source>
        <dbReference type="Proteomes" id="UP000304928"/>
    </source>
</evidence>
<keyword evidence="2" id="KW-0812">Transmembrane</keyword>
<sequence>MSSKESLADFFFQAHQQNLGRFSPFVIVRLRQDVLFLSGVSVPSSRNFPDVHSIAAADLVSRTLLAFPHTTVSTMFGRKNRNESPEGRVPSEETDRTLTPGIDGPTKAQLKRATRTRMIWALISSFFLLLTVIFLILVEIGCTGTGSIKSSIYFININLSNIFPESVPDAAIINSIAQTIGLHDFYRVGLWGFCEGYNGQGVTDCSSPETLYWFNPVQIILNQLLSGATITLPTDLTDILGLIRVVSHWMFGLFLAGACLSFVMMLLNPLAVFSRWLTLFTGIFTFLAALFTTVATVIATVMFIIMQNAFTSVEELNISGELGTKMFAFMWIAAGSSIIAWLIQTSLCCCCASRRDVKKGKKTGSKKAWKTETPGVAEK</sequence>
<dbReference type="Pfam" id="PF06687">
    <property type="entry name" value="SUR7"/>
    <property type="match status" value="1"/>
</dbReference>
<dbReference type="PANTHER" id="PTHR28019:SF2">
    <property type="entry name" value="CELL MEMBRANE PROTEIN YLR413W-RELATED"/>
    <property type="match status" value="1"/>
</dbReference>
<feature type="transmembrane region" description="Helical" evidence="2">
    <location>
        <begin position="326"/>
        <end position="352"/>
    </location>
</feature>
<dbReference type="InterPro" id="IPR009571">
    <property type="entry name" value="SUR7/Rim9-like_fungi"/>
</dbReference>
<dbReference type="Proteomes" id="UP000304928">
    <property type="component" value="Unassembled WGS sequence"/>
</dbReference>
<feature type="transmembrane region" description="Helical" evidence="2">
    <location>
        <begin position="119"/>
        <end position="138"/>
    </location>
</feature>
<organism evidence="3 4">
    <name type="scientific">Aureobasidium pullulans</name>
    <name type="common">Black yeast</name>
    <name type="synonym">Pullularia pullulans</name>
    <dbReference type="NCBI Taxonomy" id="5580"/>
    <lineage>
        <taxon>Eukaryota</taxon>
        <taxon>Fungi</taxon>
        <taxon>Dikarya</taxon>
        <taxon>Ascomycota</taxon>
        <taxon>Pezizomycotina</taxon>
        <taxon>Dothideomycetes</taxon>
        <taxon>Dothideomycetidae</taxon>
        <taxon>Dothideales</taxon>
        <taxon>Saccotheciaceae</taxon>
        <taxon>Aureobasidium</taxon>
    </lineage>
</organism>
<evidence type="ECO:0000313" key="3">
    <source>
        <dbReference type="EMBL" id="THW96859.1"/>
    </source>
</evidence>
<feature type="transmembrane region" description="Helical" evidence="2">
    <location>
        <begin position="246"/>
        <end position="267"/>
    </location>
</feature>
<dbReference type="AlphaFoldDB" id="A0A4S9BTX5"/>
<feature type="compositionally biased region" description="Basic and acidic residues" evidence="1">
    <location>
        <begin position="80"/>
        <end position="96"/>
    </location>
</feature>
<dbReference type="InterPro" id="IPR052413">
    <property type="entry name" value="SUR7_domain"/>
</dbReference>
<evidence type="ECO:0000256" key="2">
    <source>
        <dbReference type="SAM" id="Phobius"/>
    </source>
</evidence>
<feature type="region of interest" description="Disordered" evidence="1">
    <location>
        <begin position="76"/>
        <end position="105"/>
    </location>
</feature>
<dbReference type="GO" id="GO:0031505">
    <property type="term" value="P:fungal-type cell wall organization"/>
    <property type="evidence" value="ECO:0007669"/>
    <property type="project" value="TreeGrafter"/>
</dbReference>
<keyword evidence="2" id="KW-1133">Transmembrane helix</keyword>
<feature type="transmembrane region" description="Helical" evidence="2">
    <location>
        <begin position="279"/>
        <end position="306"/>
    </location>
</feature>
<dbReference type="EMBL" id="QZAR01000006">
    <property type="protein sequence ID" value="THW96859.1"/>
    <property type="molecule type" value="Genomic_DNA"/>
</dbReference>
<protein>
    <recommendedName>
        <fullName evidence="5">Integral membrane protein-like protein</fullName>
    </recommendedName>
</protein>
<dbReference type="PANTHER" id="PTHR28019">
    <property type="entry name" value="CELL MEMBRANE PROTEIN YLR413W-RELATED"/>
    <property type="match status" value="1"/>
</dbReference>
<keyword evidence="2" id="KW-0472">Membrane</keyword>
<accession>A0A4S9BTX5</accession>
<dbReference type="GO" id="GO:0005886">
    <property type="term" value="C:plasma membrane"/>
    <property type="evidence" value="ECO:0007669"/>
    <property type="project" value="InterPro"/>
</dbReference>
<dbReference type="GO" id="GO:0051285">
    <property type="term" value="C:cell cortex of cell tip"/>
    <property type="evidence" value="ECO:0007669"/>
    <property type="project" value="TreeGrafter"/>
</dbReference>